<dbReference type="EMBL" id="JABFUD020000011">
    <property type="protein sequence ID" value="KAI5073710.1"/>
    <property type="molecule type" value="Genomic_DNA"/>
</dbReference>
<dbReference type="InterPro" id="IPR001810">
    <property type="entry name" value="F-box_dom"/>
</dbReference>
<feature type="region of interest" description="Disordered" evidence="1">
    <location>
        <begin position="1"/>
        <end position="43"/>
    </location>
</feature>
<dbReference type="Pfam" id="PF12937">
    <property type="entry name" value="F-box-like"/>
    <property type="match status" value="1"/>
</dbReference>
<gene>
    <name evidence="3" type="ORF">GOP47_0011723</name>
</gene>
<sequence>MASGRKLKPCRGTAKMQSVNDKAKRKGKKKRETEEAAERGSWPQLPPDLAARILGLLPVHHAINAMAVCKQWRSFLLQRSMSLAGAKGETLCPIFVSTSWCGYHSASGRWLRYPNLYFLPFPIARVHSSHRGLLLVESSANDLHLCNFATQRHWPLPPLPEALRGGLTFGVGSVYWCHCHLRVGDRDGHTIFSVTGLMRANNSAAGWHRLVRFESNEWQVGVSGVLLRNVFVEGVDRMVVLPNGCMYVMAPGKEGWHYLVRHEPSARGWELVSKIQAASAQIVAFGETLMAVALDHRWRSRQIHLYRLANINADGEGEEAQTLVLEESSGAQLAEFVEDCGTHFWYTTSSSYRIYVGVRLSHLEGLAKPGPSSLVEYEGLSHAWRHVPLPPDLKDDHPEDQKYPRRSLTSTSIITGDAYHELGLATHPTNISFA</sequence>
<dbReference type="AlphaFoldDB" id="A0A9D4UTA7"/>
<dbReference type="InterPro" id="IPR050796">
    <property type="entry name" value="SCF_F-box_component"/>
</dbReference>
<dbReference type="Gene3D" id="1.20.1280.50">
    <property type="match status" value="1"/>
</dbReference>
<evidence type="ECO:0000259" key="2">
    <source>
        <dbReference type="Pfam" id="PF12937"/>
    </source>
</evidence>
<name>A0A9D4UTA7_ADICA</name>
<organism evidence="3 4">
    <name type="scientific">Adiantum capillus-veneris</name>
    <name type="common">Maidenhair fern</name>
    <dbReference type="NCBI Taxonomy" id="13818"/>
    <lineage>
        <taxon>Eukaryota</taxon>
        <taxon>Viridiplantae</taxon>
        <taxon>Streptophyta</taxon>
        <taxon>Embryophyta</taxon>
        <taxon>Tracheophyta</taxon>
        <taxon>Polypodiopsida</taxon>
        <taxon>Polypodiidae</taxon>
        <taxon>Polypodiales</taxon>
        <taxon>Pteridineae</taxon>
        <taxon>Pteridaceae</taxon>
        <taxon>Vittarioideae</taxon>
        <taxon>Adiantum</taxon>
    </lineage>
</organism>
<feature type="domain" description="F-box" evidence="2">
    <location>
        <begin position="42"/>
        <end position="76"/>
    </location>
</feature>
<reference evidence="3" key="1">
    <citation type="submission" date="2021-01" db="EMBL/GenBank/DDBJ databases">
        <title>Adiantum capillus-veneris genome.</title>
        <authorList>
            <person name="Fang Y."/>
            <person name="Liao Q."/>
        </authorList>
    </citation>
    <scope>NUCLEOTIDE SEQUENCE</scope>
    <source>
        <strain evidence="3">H3</strain>
        <tissue evidence="3">Leaf</tissue>
    </source>
</reference>
<keyword evidence="4" id="KW-1185">Reference proteome</keyword>
<proteinExistence type="predicted"/>
<comment type="caution">
    <text evidence="3">The sequence shown here is derived from an EMBL/GenBank/DDBJ whole genome shotgun (WGS) entry which is preliminary data.</text>
</comment>
<dbReference type="SUPFAM" id="SSF81383">
    <property type="entry name" value="F-box domain"/>
    <property type="match status" value="1"/>
</dbReference>
<protein>
    <recommendedName>
        <fullName evidence="2">F-box domain-containing protein</fullName>
    </recommendedName>
</protein>
<evidence type="ECO:0000313" key="3">
    <source>
        <dbReference type="EMBL" id="KAI5073710.1"/>
    </source>
</evidence>
<dbReference type="CDD" id="cd09917">
    <property type="entry name" value="F-box_SF"/>
    <property type="match status" value="1"/>
</dbReference>
<dbReference type="PANTHER" id="PTHR31672">
    <property type="entry name" value="BNACNNG10540D PROTEIN"/>
    <property type="match status" value="1"/>
</dbReference>
<dbReference type="OrthoDB" id="1934778at2759"/>
<evidence type="ECO:0000313" key="4">
    <source>
        <dbReference type="Proteomes" id="UP000886520"/>
    </source>
</evidence>
<dbReference type="Proteomes" id="UP000886520">
    <property type="component" value="Chromosome 11"/>
</dbReference>
<evidence type="ECO:0000256" key="1">
    <source>
        <dbReference type="SAM" id="MobiDB-lite"/>
    </source>
</evidence>
<dbReference type="PANTHER" id="PTHR31672:SF2">
    <property type="entry name" value="F-BOX DOMAIN-CONTAINING PROTEIN"/>
    <property type="match status" value="1"/>
</dbReference>
<dbReference type="InterPro" id="IPR036047">
    <property type="entry name" value="F-box-like_dom_sf"/>
</dbReference>
<accession>A0A9D4UTA7</accession>